<sequence length="150" mass="16576">MICYSRSCESNGDNLPVSETCGDAAREVVLAEIIGADGKIFAPESVEGDWVFETTGESLTLICIVQFVDVVVNLLLLLLRSPPIDDCVKINMDAAFKNGEARLMWTNCTPNEKRSIVDEPPNQRFVHHSPSPISANAELRSSSYALHHWE</sequence>
<name>W9RML6_9ROSA</name>
<dbReference type="EMBL" id="KE344854">
    <property type="protein sequence ID" value="EXB81892.1"/>
    <property type="molecule type" value="Genomic_DNA"/>
</dbReference>
<protein>
    <submittedName>
        <fullName evidence="1">Uncharacterized protein</fullName>
    </submittedName>
</protein>
<evidence type="ECO:0000313" key="2">
    <source>
        <dbReference type="Proteomes" id="UP000030645"/>
    </source>
</evidence>
<gene>
    <name evidence="1" type="ORF">L484_015368</name>
</gene>
<dbReference type="Proteomes" id="UP000030645">
    <property type="component" value="Unassembled WGS sequence"/>
</dbReference>
<keyword evidence="2" id="KW-1185">Reference proteome</keyword>
<accession>W9RML6</accession>
<proteinExistence type="predicted"/>
<organism evidence="1 2">
    <name type="scientific">Morus notabilis</name>
    <dbReference type="NCBI Taxonomy" id="981085"/>
    <lineage>
        <taxon>Eukaryota</taxon>
        <taxon>Viridiplantae</taxon>
        <taxon>Streptophyta</taxon>
        <taxon>Embryophyta</taxon>
        <taxon>Tracheophyta</taxon>
        <taxon>Spermatophyta</taxon>
        <taxon>Magnoliopsida</taxon>
        <taxon>eudicotyledons</taxon>
        <taxon>Gunneridae</taxon>
        <taxon>Pentapetalae</taxon>
        <taxon>rosids</taxon>
        <taxon>fabids</taxon>
        <taxon>Rosales</taxon>
        <taxon>Moraceae</taxon>
        <taxon>Moreae</taxon>
        <taxon>Morus</taxon>
    </lineage>
</organism>
<reference evidence="2" key="1">
    <citation type="submission" date="2013-01" db="EMBL/GenBank/DDBJ databases">
        <title>Draft Genome Sequence of a Mulberry Tree, Morus notabilis C.K. Schneid.</title>
        <authorList>
            <person name="He N."/>
            <person name="Zhao S."/>
        </authorList>
    </citation>
    <scope>NUCLEOTIDE SEQUENCE</scope>
</reference>
<evidence type="ECO:0000313" key="1">
    <source>
        <dbReference type="EMBL" id="EXB81892.1"/>
    </source>
</evidence>
<dbReference type="AlphaFoldDB" id="W9RML6"/>